<evidence type="ECO:0000313" key="2">
    <source>
        <dbReference type="Proteomes" id="UP001057375"/>
    </source>
</evidence>
<comment type="caution">
    <text evidence="1">The sequence shown here is derived from an EMBL/GenBank/DDBJ whole genome shotgun (WGS) entry which is preliminary data.</text>
</comment>
<dbReference type="Proteomes" id="UP001057375">
    <property type="component" value="Unassembled WGS sequence"/>
</dbReference>
<name>A0ABQ5K9I1_9EUKA</name>
<dbReference type="EMBL" id="BQXS01000117">
    <property type="protein sequence ID" value="GKT27990.1"/>
    <property type="molecule type" value="Genomic_DNA"/>
</dbReference>
<accession>A0ABQ5K9I1</accession>
<keyword evidence="2" id="KW-1185">Reference proteome</keyword>
<reference evidence="1" key="1">
    <citation type="submission" date="2022-03" db="EMBL/GenBank/DDBJ databases">
        <title>Draft genome sequence of Aduncisulcus paluster, a free-living microaerophilic Fornicata.</title>
        <authorList>
            <person name="Yuyama I."/>
            <person name="Kume K."/>
            <person name="Tamura T."/>
            <person name="Inagaki Y."/>
            <person name="Hashimoto T."/>
        </authorList>
    </citation>
    <scope>NUCLEOTIDE SEQUENCE</scope>
    <source>
        <strain evidence="1">NY0171</strain>
    </source>
</reference>
<proteinExistence type="predicted"/>
<evidence type="ECO:0000313" key="1">
    <source>
        <dbReference type="EMBL" id="GKT27990.1"/>
    </source>
</evidence>
<protein>
    <submittedName>
        <fullName evidence="1">Uncharacterized protein</fullName>
    </submittedName>
</protein>
<gene>
    <name evidence="1" type="ORF">ADUPG1_000340</name>
</gene>
<sequence>MFLLNGQIFKDRLLRIAKIAGPPDNFFIINGCHSPRLLNALVLGVCGHELTSTALPASYQFLERSVIVLSPLNQLYFFLPCANHIAFLAPLIPFFDIKIAVYQMEEGESLDPFIGIDYFSEDTSLSQFLQFFKIIAAPCYGMDDKIKETAGKSQIYLEDCTSEVDHALDILYDDYVVEKAKSDMKSINSRIYEAYKVLSVSLNSDKPFHDCVRSGLPLISTKLSSPFLVIHDDKEIGFCKPGSATVCHTSGDNSIIESVVLDCSHPHLPIRASSTALCLSNPSVFKGNEVEVDSILRTLRETLLAMEGIVCEGLPKRPKMDENGVLIGSSDSFSHFHEMSKRSLKDDIVSRIRSPISGVQLVKLAIPEELKEKEEEEYDGDRFQLNIVDFSDPSKKVTSMHVSLKGSVSPVPSISKSKKEFVSSASSCMNISSKGEFVFKQLECVAQFDLMGHSHSLRLSVGHTYLVPHPWISTYSSLAAAEFPSAFSPSVRSSLLPVLFHNTPTSLIDCSAVGKRLVITSEPLSPNIVECMCSFGCDGRHCMEGWMESSSHSPYMGSQEKLMSSLCFSRCAIVLYSTHILLSPISQPPILLPLSGTSIWFKEDQLDVDRKCERIKLMLCVDNIANVRNVNGQRMQTVFIEVCDVDSCTSFITHCKRALKTHAKTWIEAGSGLKKIEEEESEDHVSKRKSCANVFLHCSSFGALSSSLSICRGICIGCEKESIVSRVVCTVDGARDQNFLSEASDPDTDICVYVMLPSRTVDGFAVYSNIFETPSHNDTHVLVHHTQVGMDSEEEADEIASMIQKIKDKCKKEEIPEVFDSFSTLPLHQRVRNPSMSLFRAGLGCPAQMFPSLRGIDVFVSPLVSGSAKYILKHNKDIIKILPSSSSTLFEPKHSTNLLLGEHIMSIALDKKKEFLDQSHALPSRPPQSIVPGSSSCTSLSIDPSMEYSVFILPSSLSCSPQYLRSEMKAFLSSHPKVQFLSIPHKDDHGNTMNIGGYRKYIGNSEKVCVSSWGGDALINPYMLSPDSSLGSKTKMSDKFTPPLRLLSCVVMCGESTGIKELLDSLSESSEQRHEQKMRMKELAEVRKKGRDNRYVYKPSSNIIDKLKSVVGAGIGIHEGDLDLMEPPFTYYWSDYAKDHKEDGLSRDWLYIGDGYMDMTGVRSSVRPDWEEVLKKIAIADIKSQLTSKAK</sequence>
<organism evidence="1 2">
    <name type="scientific">Aduncisulcus paluster</name>
    <dbReference type="NCBI Taxonomy" id="2918883"/>
    <lineage>
        <taxon>Eukaryota</taxon>
        <taxon>Metamonada</taxon>
        <taxon>Carpediemonas-like organisms</taxon>
        <taxon>Aduncisulcus</taxon>
    </lineage>
</organism>